<dbReference type="RefSeq" id="XP_051364477.1">
    <property type="nucleotide sequence ID" value="XM_051504092.1"/>
</dbReference>
<evidence type="ECO:0008006" key="3">
    <source>
        <dbReference type="Google" id="ProtNLM"/>
    </source>
</evidence>
<protein>
    <recommendedName>
        <fullName evidence="3">DUF4219 domain-containing protein</fullName>
    </recommendedName>
</protein>
<comment type="caution">
    <text evidence="1">The sequence shown here is derived from an EMBL/GenBank/DDBJ whole genome shotgun (WGS) entry which is preliminary data.</text>
</comment>
<evidence type="ECO:0000313" key="2">
    <source>
        <dbReference type="Proteomes" id="UP001055219"/>
    </source>
</evidence>
<organism evidence="1 2">
    <name type="scientific">Emericellopsis cladophorae</name>
    <dbReference type="NCBI Taxonomy" id="2686198"/>
    <lineage>
        <taxon>Eukaryota</taxon>
        <taxon>Fungi</taxon>
        <taxon>Dikarya</taxon>
        <taxon>Ascomycota</taxon>
        <taxon>Pezizomycotina</taxon>
        <taxon>Sordariomycetes</taxon>
        <taxon>Hypocreomycetidae</taxon>
        <taxon>Hypocreales</taxon>
        <taxon>Bionectriaceae</taxon>
        <taxon>Emericellopsis</taxon>
    </lineage>
</organism>
<sequence>MAEGSSRTRVGDELNNKTLETLQGPKDYRDWAQKMKETLIEMGLWQAVAARDTVSRNNTTARWFIISRVDYTILDDLEAKGWDLASSAHDTWFHIHQMMLGPTLRSHMALTEWWNIDSSSFTTIRDFMDRFQQLDKAMSDSGTVMPDQAWVFRFLAAIESTLPFAYSHWQRQIKANETIDKLDVQEFF</sequence>
<reference evidence="1" key="1">
    <citation type="journal article" date="2021" name="J Fungi (Basel)">
        <title>Genomic and Metabolomic Analyses of the Marine Fungus Emericellopsis cladophorae: Insights into Saltwater Adaptability Mechanisms and Its Biosynthetic Potential.</title>
        <authorList>
            <person name="Goncalves M.F.M."/>
            <person name="Hilario S."/>
            <person name="Van de Peer Y."/>
            <person name="Esteves A.C."/>
            <person name="Alves A."/>
        </authorList>
    </citation>
    <scope>NUCLEOTIDE SEQUENCE</scope>
    <source>
        <strain evidence="1">MUM 19.33</strain>
    </source>
</reference>
<dbReference type="AlphaFoldDB" id="A0A9Q0BG53"/>
<gene>
    <name evidence="1" type="ORF">J7T54_005650</name>
</gene>
<reference evidence="1" key="2">
    <citation type="submission" date="2022-07" db="EMBL/GenBank/DDBJ databases">
        <authorList>
            <person name="Goncalves M.F.M."/>
            <person name="Hilario S."/>
            <person name="Van De Peer Y."/>
            <person name="Esteves A.C."/>
            <person name="Alves A."/>
        </authorList>
    </citation>
    <scope>NUCLEOTIDE SEQUENCE</scope>
    <source>
        <strain evidence="1">MUM 19.33</strain>
    </source>
</reference>
<keyword evidence="2" id="KW-1185">Reference proteome</keyword>
<evidence type="ECO:0000313" key="1">
    <source>
        <dbReference type="EMBL" id="KAI6783621.1"/>
    </source>
</evidence>
<dbReference type="Proteomes" id="UP001055219">
    <property type="component" value="Unassembled WGS sequence"/>
</dbReference>
<dbReference type="GeneID" id="75832133"/>
<name>A0A9Q0BG53_9HYPO</name>
<dbReference type="EMBL" id="JAGIXG020000007">
    <property type="protein sequence ID" value="KAI6783621.1"/>
    <property type="molecule type" value="Genomic_DNA"/>
</dbReference>
<accession>A0A9Q0BG53</accession>
<proteinExistence type="predicted"/>